<keyword evidence="3" id="KW-1185">Reference proteome</keyword>
<name>A0A449A4M3_9BACT</name>
<gene>
    <name evidence="2" type="ORF">NCTC10166_00153</name>
</gene>
<feature type="domain" description="HNH nuclease" evidence="1">
    <location>
        <begin position="271"/>
        <end position="334"/>
    </location>
</feature>
<dbReference type="KEGG" id="mnu:NCTC10166_00153"/>
<accession>A0A449A4M3</accession>
<dbReference type="Proteomes" id="UP000289440">
    <property type="component" value="Chromosome"/>
</dbReference>
<evidence type="ECO:0000259" key="1">
    <source>
        <dbReference type="Pfam" id="PF13391"/>
    </source>
</evidence>
<organism evidence="2 3">
    <name type="scientific">Mesomycoplasma neurolyticum</name>
    <dbReference type="NCBI Taxonomy" id="2120"/>
    <lineage>
        <taxon>Bacteria</taxon>
        <taxon>Bacillati</taxon>
        <taxon>Mycoplasmatota</taxon>
        <taxon>Mycoplasmoidales</taxon>
        <taxon>Metamycoplasmataceae</taxon>
        <taxon>Mesomycoplasma</taxon>
    </lineage>
</organism>
<evidence type="ECO:0000313" key="3">
    <source>
        <dbReference type="Proteomes" id="UP000289440"/>
    </source>
</evidence>
<proteinExistence type="predicted"/>
<reference evidence="2 3" key="1">
    <citation type="submission" date="2019-01" db="EMBL/GenBank/DDBJ databases">
        <authorList>
            <consortium name="Pathogen Informatics"/>
        </authorList>
    </citation>
    <scope>NUCLEOTIDE SEQUENCE [LARGE SCALE GENOMIC DNA]</scope>
    <source>
        <strain evidence="2 3">NCTC10166</strain>
    </source>
</reference>
<sequence>MFWNSEYFYDEIEFQRNNFEETNAAKYKGKLKFIFDKNGIILDLKWEFQTVFFDLSTTPSWFKSETHLFKLRKELLEFIGIGSEKLFPRKGQKFHKLYEFSQSEISKFNLWLNTKYKSTINNVGGLIKGNNPGGCDYKPESCEMVDKNNNRFSTFLNASYINEKRNLLIDFSTAEKQQEFFNYIYNDFNFKKNYFDIIPEREKEIFEIIQKPISDVLKKKLWNELMSKLKKIKKWNTFLYKNIAELRRSFSNEIKKNYENLKIFNLEYSEIEKSHIVPVMFYKEKMYKILHKTDGDIENEEYKKNANAIKSIDNFLNLSPDAHRFFDKNYFTFDTEGKIIFLENNDVGFLSWRKKGKDKEFNEIQQKFLINNERKNYIKKRNEEFLKIKI</sequence>
<dbReference type="InterPro" id="IPR003615">
    <property type="entry name" value="HNH_nuc"/>
</dbReference>
<dbReference type="AlphaFoldDB" id="A0A449A4M3"/>
<dbReference type="Pfam" id="PF13391">
    <property type="entry name" value="HNH_2"/>
    <property type="match status" value="1"/>
</dbReference>
<protein>
    <recommendedName>
        <fullName evidence="1">HNH nuclease domain-containing protein</fullName>
    </recommendedName>
</protein>
<dbReference type="NCBIfam" id="NF045952">
    <property type="entry name" value="MAG4270_fam"/>
    <property type="match status" value="1"/>
</dbReference>
<evidence type="ECO:0000313" key="2">
    <source>
        <dbReference type="EMBL" id="VEU59195.1"/>
    </source>
</evidence>
<dbReference type="EMBL" id="LR214951">
    <property type="protein sequence ID" value="VEU59195.1"/>
    <property type="molecule type" value="Genomic_DNA"/>
</dbReference>